<evidence type="ECO:0000313" key="2">
    <source>
        <dbReference type="Proteomes" id="UP000823388"/>
    </source>
</evidence>
<dbReference type="EMBL" id="CM029046">
    <property type="protein sequence ID" value="KAG2588149.1"/>
    <property type="molecule type" value="Genomic_DNA"/>
</dbReference>
<protein>
    <submittedName>
        <fullName evidence="1">Uncharacterized protein</fullName>
    </submittedName>
</protein>
<proteinExistence type="predicted"/>
<organism evidence="1 2">
    <name type="scientific">Panicum virgatum</name>
    <name type="common">Blackwell switchgrass</name>
    <dbReference type="NCBI Taxonomy" id="38727"/>
    <lineage>
        <taxon>Eukaryota</taxon>
        <taxon>Viridiplantae</taxon>
        <taxon>Streptophyta</taxon>
        <taxon>Embryophyta</taxon>
        <taxon>Tracheophyta</taxon>
        <taxon>Spermatophyta</taxon>
        <taxon>Magnoliopsida</taxon>
        <taxon>Liliopsida</taxon>
        <taxon>Poales</taxon>
        <taxon>Poaceae</taxon>
        <taxon>PACMAD clade</taxon>
        <taxon>Panicoideae</taxon>
        <taxon>Panicodae</taxon>
        <taxon>Paniceae</taxon>
        <taxon>Panicinae</taxon>
        <taxon>Panicum</taxon>
        <taxon>Panicum sect. Hiantes</taxon>
    </lineage>
</organism>
<comment type="caution">
    <text evidence="1">The sequence shown here is derived from an EMBL/GenBank/DDBJ whole genome shotgun (WGS) entry which is preliminary data.</text>
</comment>
<accession>A0A8T0RUV2</accession>
<evidence type="ECO:0000313" key="1">
    <source>
        <dbReference type="EMBL" id="KAG2588149.1"/>
    </source>
</evidence>
<gene>
    <name evidence="1" type="ORF">PVAP13_5NG207081</name>
</gene>
<name>A0A8T0RUV2_PANVG</name>
<sequence>MAMDGGGDEDEPAPEQDVVQCCCRGKSIPGASSYGAAGASCSGAIARGITDSNAGVEMAAKDGKLANCYVNPLN</sequence>
<reference evidence="1" key="1">
    <citation type="submission" date="2020-05" db="EMBL/GenBank/DDBJ databases">
        <title>WGS assembly of Panicum virgatum.</title>
        <authorList>
            <person name="Lovell J.T."/>
            <person name="Jenkins J."/>
            <person name="Shu S."/>
            <person name="Juenger T.E."/>
            <person name="Schmutz J."/>
        </authorList>
    </citation>
    <scope>NUCLEOTIDE SEQUENCE</scope>
    <source>
        <strain evidence="1">AP13</strain>
    </source>
</reference>
<keyword evidence="2" id="KW-1185">Reference proteome</keyword>
<dbReference type="Proteomes" id="UP000823388">
    <property type="component" value="Chromosome 5N"/>
</dbReference>
<dbReference type="AlphaFoldDB" id="A0A8T0RUV2"/>